<evidence type="ECO:0000313" key="3">
    <source>
        <dbReference type="Proteomes" id="UP000248066"/>
    </source>
</evidence>
<evidence type="ECO:0000259" key="1">
    <source>
        <dbReference type="PROSITE" id="PS51186"/>
    </source>
</evidence>
<reference evidence="2 3" key="1">
    <citation type="submission" date="2017-10" db="EMBL/GenBank/DDBJ databases">
        <title>Bacillus sp. nov., a halophilic bacterium isolated from a Yangshapao Lake.</title>
        <authorList>
            <person name="Wang H."/>
        </authorList>
    </citation>
    <scope>NUCLEOTIDE SEQUENCE [LARGE SCALE GENOMIC DNA]</scope>
    <source>
        <strain evidence="2 3">YSP-3</strain>
    </source>
</reference>
<dbReference type="InterPro" id="IPR016181">
    <property type="entry name" value="Acyl_CoA_acyltransferase"/>
</dbReference>
<dbReference type="PROSITE" id="PS51186">
    <property type="entry name" value="GNAT"/>
    <property type="match status" value="1"/>
</dbReference>
<accession>A0A2W0HKJ8</accession>
<dbReference type="PANTHER" id="PTHR31143">
    <property type="match status" value="1"/>
</dbReference>
<dbReference type="RefSeq" id="WP_110516881.1">
    <property type="nucleotide sequence ID" value="NZ_PDOF01000001.1"/>
</dbReference>
<sequence length="272" mass="30763">MITELNRADFHLCRPLIDEKVHLEARAVVEENNPGRIFVDHSRKPAAALIWIGNNDGMIFIGDPRNDIFLKELVPFIAGPLKKMLAEEGMTWFEAVPAGKDWEEVLQRLFQNRKLSVWEQQVYRLNDTDLIQPDYETSIDDYHFISAAQALADPQLNTSFLLDMIHDSWASELDFAASGTGFCAVYAGEVVSACLTNFFAGRIHSASLATREDHRRKGIGKQVTYLFAGECFNKGLEPYWDCTTTNTPSVKTAEGAGFYKDFTYRVYSFPVT</sequence>
<organism evidence="2 3">
    <name type="scientific">Alteribacter lacisalsi</name>
    <dbReference type="NCBI Taxonomy" id="2045244"/>
    <lineage>
        <taxon>Bacteria</taxon>
        <taxon>Bacillati</taxon>
        <taxon>Bacillota</taxon>
        <taxon>Bacilli</taxon>
        <taxon>Bacillales</taxon>
        <taxon>Bacillaceae</taxon>
        <taxon>Alteribacter</taxon>
    </lineage>
</organism>
<dbReference type="SUPFAM" id="SSF55729">
    <property type="entry name" value="Acyl-CoA N-acyltransferases (Nat)"/>
    <property type="match status" value="1"/>
</dbReference>
<dbReference type="PANTHER" id="PTHR31143:SF2">
    <property type="entry name" value="FR47-LIKE DOMAIN-CONTAINING PROTEIN-RELATED"/>
    <property type="match status" value="1"/>
</dbReference>
<dbReference type="GO" id="GO:0016747">
    <property type="term" value="F:acyltransferase activity, transferring groups other than amino-acyl groups"/>
    <property type="evidence" value="ECO:0007669"/>
    <property type="project" value="InterPro"/>
</dbReference>
<dbReference type="EMBL" id="PDOF01000001">
    <property type="protein sequence ID" value="PYZ97622.1"/>
    <property type="molecule type" value="Genomic_DNA"/>
</dbReference>
<keyword evidence="2" id="KW-0808">Transferase</keyword>
<dbReference type="Gene3D" id="3.40.630.30">
    <property type="match status" value="1"/>
</dbReference>
<dbReference type="Proteomes" id="UP000248066">
    <property type="component" value="Unassembled WGS sequence"/>
</dbReference>
<protein>
    <submittedName>
        <fullName evidence="2">GNAT family N-acetyltransferase</fullName>
    </submittedName>
</protein>
<proteinExistence type="predicted"/>
<dbReference type="InterPro" id="IPR042573">
    <property type="entry name" value="GNAT_acetyltra_N"/>
</dbReference>
<dbReference type="OrthoDB" id="7054616at2"/>
<dbReference type="Gene3D" id="3.40.630.110">
    <property type="entry name" value="GNAT acetyltransferase-like"/>
    <property type="match status" value="1"/>
</dbReference>
<comment type="caution">
    <text evidence="2">The sequence shown here is derived from an EMBL/GenBank/DDBJ whole genome shotgun (WGS) entry which is preliminary data.</text>
</comment>
<name>A0A2W0HKJ8_9BACI</name>
<dbReference type="AlphaFoldDB" id="A0A2W0HKJ8"/>
<evidence type="ECO:0000313" key="2">
    <source>
        <dbReference type="EMBL" id="PYZ97622.1"/>
    </source>
</evidence>
<feature type="domain" description="N-acetyltransferase" evidence="1">
    <location>
        <begin position="133"/>
        <end position="272"/>
    </location>
</feature>
<dbReference type="InterPro" id="IPR027365">
    <property type="entry name" value="GNAT_acetyltra_YdfB-like"/>
</dbReference>
<dbReference type="InterPro" id="IPR000182">
    <property type="entry name" value="GNAT_dom"/>
</dbReference>
<dbReference type="Pfam" id="PF12746">
    <property type="entry name" value="GNAT_acetyltran"/>
    <property type="match status" value="1"/>
</dbReference>
<keyword evidence="3" id="KW-1185">Reference proteome</keyword>
<gene>
    <name evidence="2" type="ORF">CR205_03230</name>
</gene>
<dbReference type="CDD" id="cd04301">
    <property type="entry name" value="NAT_SF"/>
    <property type="match status" value="1"/>
</dbReference>